<dbReference type="PANTHER" id="PTHR13073">
    <property type="entry name" value="BLOC-1 COMPLEX SUBUNIT 1"/>
    <property type="match status" value="1"/>
</dbReference>
<proteinExistence type="inferred from homology"/>
<comment type="similarity">
    <text evidence="1">Belongs to the BLOC1S1 family.</text>
</comment>
<sequence>MYSPQLPAARARVFFPSQTEKPNVETGTLEASLLQLISDHHHTSLRLREHTGADTGYVIFQTEKAKKDAIIAAMRVSDLLVDTVNGGVQESFVNEKRIELEIRALTATIARSNLATRSSEGTKVPHFHHGTGEVCVERCRTGAVSGDLRVCRTAAEELLVGVQQALAVK</sequence>
<dbReference type="Pfam" id="PF06320">
    <property type="entry name" value="GCN5L1"/>
    <property type="match status" value="1"/>
</dbReference>
<dbReference type="InterPro" id="IPR009395">
    <property type="entry name" value="BLOC1S1"/>
</dbReference>
<evidence type="ECO:0000313" key="3">
    <source>
        <dbReference type="EMBL" id="KAK2982778.1"/>
    </source>
</evidence>
<organism evidence="3 4">
    <name type="scientific">Escallonia rubra</name>
    <dbReference type="NCBI Taxonomy" id="112253"/>
    <lineage>
        <taxon>Eukaryota</taxon>
        <taxon>Viridiplantae</taxon>
        <taxon>Streptophyta</taxon>
        <taxon>Embryophyta</taxon>
        <taxon>Tracheophyta</taxon>
        <taxon>Spermatophyta</taxon>
        <taxon>Magnoliopsida</taxon>
        <taxon>eudicotyledons</taxon>
        <taxon>Gunneridae</taxon>
        <taxon>Pentapetalae</taxon>
        <taxon>asterids</taxon>
        <taxon>campanulids</taxon>
        <taxon>Escalloniales</taxon>
        <taxon>Escalloniaceae</taxon>
        <taxon>Escallonia</taxon>
    </lineage>
</organism>
<evidence type="ECO:0000256" key="1">
    <source>
        <dbReference type="ARBA" id="ARBA00007133"/>
    </source>
</evidence>
<dbReference type="Proteomes" id="UP001187471">
    <property type="component" value="Unassembled WGS sequence"/>
</dbReference>
<reference evidence="3" key="1">
    <citation type="submission" date="2022-12" db="EMBL/GenBank/DDBJ databases">
        <title>Draft genome assemblies for two species of Escallonia (Escalloniales).</title>
        <authorList>
            <person name="Chanderbali A."/>
            <person name="Dervinis C."/>
            <person name="Anghel I."/>
            <person name="Soltis D."/>
            <person name="Soltis P."/>
            <person name="Zapata F."/>
        </authorList>
    </citation>
    <scope>NUCLEOTIDE SEQUENCE</scope>
    <source>
        <strain evidence="3">UCBG92.1500</strain>
        <tissue evidence="3">Leaf</tissue>
    </source>
</reference>
<comment type="caution">
    <text evidence="3">The sequence shown here is derived from an EMBL/GenBank/DDBJ whole genome shotgun (WGS) entry which is preliminary data.</text>
</comment>
<dbReference type="GO" id="GO:0016197">
    <property type="term" value="P:endosomal transport"/>
    <property type="evidence" value="ECO:0007669"/>
    <property type="project" value="TreeGrafter"/>
</dbReference>
<evidence type="ECO:0000313" key="4">
    <source>
        <dbReference type="Proteomes" id="UP001187471"/>
    </source>
</evidence>
<dbReference type="PANTHER" id="PTHR13073:SF0">
    <property type="entry name" value="BIOGENESIS OF LYSOSOME-RELATED ORGANELLES COMPLEX 1 SUBUNIT 1"/>
    <property type="match status" value="1"/>
</dbReference>
<keyword evidence="4" id="KW-1185">Reference proteome</keyword>
<dbReference type="EMBL" id="JAVXUO010001390">
    <property type="protein sequence ID" value="KAK2982778.1"/>
    <property type="molecule type" value="Genomic_DNA"/>
</dbReference>
<evidence type="ECO:0000256" key="2">
    <source>
        <dbReference type="ARBA" id="ARBA00019577"/>
    </source>
</evidence>
<protein>
    <recommendedName>
        <fullName evidence="2">Biogenesis of lysosome-related organelles complex 1 subunit 1</fullName>
    </recommendedName>
</protein>
<accession>A0AA88RAU1</accession>
<gene>
    <name evidence="3" type="ORF">RJ640_025194</name>
</gene>
<dbReference type="AlphaFoldDB" id="A0AA88RAU1"/>
<name>A0AA88RAU1_9ASTE</name>
<dbReference type="GO" id="GO:0031083">
    <property type="term" value="C:BLOC-1 complex"/>
    <property type="evidence" value="ECO:0007669"/>
    <property type="project" value="InterPro"/>
</dbReference>